<dbReference type="Proteomes" id="UP000491237">
    <property type="component" value="Unassembled WGS sequence"/>
</dbReference>
<dbReference type="EMBL" id="WKKY01000002">
    <property type="protein sequence ID" value="MSE19750.1"/>
    <property type="molecule type" value="Genomic_DNA"/>
</dbReference>
<keyword evidence="1" id="KW-0812">Transmembrane</keyword>
<feature type="transmembrane region" description="Helical" evidence="1">
    <location>
        <begin position="60"/>
        <end position="79"/>
    </location>
</feature>
<name>A0A844EJD3_9LACO</name>
<keyword evidence="1" id="KW-1133">Transmembrane helix</keyword>
<organism evidence="2 3">
    <name type="scientific">Lentilactobacillus parabuchneri</name>
    <dbReference type="NCBI Taxonomy" id="152331"/>
    <lineage>
        <taxon>Bacteria</taxon>
        <taxon>Bacillati</taxon>
        <taxon>Bacillota</taxon>
        <taxon>Bacilli</taxon>
        <taxon>Lactobacillales</taxon>
        <taxon>Lactobacillaceae</taxon>
        <taxon>Lentilactobacillus</taxon>
    </lineage>
</organism>
<feature type="transmembrane region" description="Helical" evidence="1">
    <location>
        <begin position="21"/>
        <end position="40"/>
    </location>
</feature>
<evidence type="ECO:0000313" key="3">
    <source>
        <dbReference type="Proteomes" id="UP000491237"/>
    </source>
</evidence>
<proteinExistence type="predicted"/>
<sequence>MKKSLRKMKKIIADNKGLFCTLAFLYVIALGLPLIIEYLVPMPSGKHGDWLNFWSQYLGTWIALTGSSIIAIIVATFEVRSNQRTSLYMFQINERIKYAFELIDLVSEMMLQTEFPVFRKKDASDITVEDWATLVTQVFNLQNAFAQLIPRINSFRYKLPADLVNKFWDVFSQNSGTLKIEEDIIAKAHHIVEAAKLFVKTTDKVKKDKIKNTINDECIGINKKVFELRPQLAGLCGETQKFIDNLELTNNKS</sequence>
<gene>
    <name evidence="2" type="ORF">GKC44_00425</name>
</gene>
<keyword evidence="1" id="KW-0472">Membrane</keyword>
<protein>
    <submittedName>
        <fullName evidence="2">Uncharacterized protein</fullName>
    </submittedName>
</protein>
<evidence type="ECO:0000313" key="2">
    <source>
        <dbReference type="EMBL" id="MSE19750.1"/>
    </source>
</evidence>
<reference evidence="2 3" key="1">
    <citation type="submission" date="2019-11" db="EMBL/GenBank/DDBJ databases">
        <title>Draft Genome Sequence of Plant Growth-Promoting Rhizosphere-Associated Bacteria.</title>
        <authorList>
            <person name="Vasilyev I.Y."/>
            <person name="Radchenko V."/>
            <person name="Ilnitskaya E.V."/>
        </authorList>
    </citation>
    <scope>NUCLEOTIDE SEQUENCE [LARGE SCALE GENOMIC DNA]</scope>
    <source>
        <strain evidence="2 3">VRA_07sq_f</strain>
    </source>
</reference>
<accession>A0A844EJD3</accession>
<evidence type="ECO:0000256" key="1">
    <source>
        <dbReference type="SAM" id="Phobius"/>
    </source>
</evidence>
<dbReference type="AlphaFoldDB" id="A0A844EJD3"/>
<comment type="caution">
    <text evidence="2">The sequence shown here is derived from an EMBL/GenBank/DDBJ whole genome shotgun (WGS) entry which is preliminary data.</text>
</comment>